<dbReference type="EMBL" id="VTPY01000005">
    <property type="protein sequence ID" value="KAA0011524.1"/>
    <property type="molecule type" value="Genomic_DNA"/>
</dbReference>
<proteinExistence type="predicted"/>
<dbReference type="InterPro" id="IPR011990">
    <property type="entry name" value="TPR-like_helical_dom_sf"/>
</dbReference>
<dbReference type="SUPFAM" id="SSF48452">
    <property type="entry name" value="TPR-like"/>
    <property type="match status" value="1"/>
</dbReference>
<dbReference type="Gene3D" id="1.25.40.10">
    <property type="entry name" value="Tetratricopeptide repeat domain"/>
    <property type="match status" value="1"/>
</dbReference>
<dbReference type="AlphaFoldDB" id="A0A7V7KHS7"/>
<reference evidence="2 3" key="1">
    <citation type="submission" date="2019-08" db="EMBL/GenBank/DDBJ databases">
        <title>Bioinformatics analysis of the strain L3 and L5.</title>
        <authorList>
            <person name="Li X."/>
        </authorList>
    </citation>
    <scope>NUCLEOTIDE SEQUENCE [LARGE SCALE GENOMIC DNA]</scope>
    <source>
        <strain evidence="2 3">L5</strain>
    </source>
</reference>
<protein>
    <recommendedName>
        <fullName evidence="4">Tetratricopeptide repeat protein</fullName>
    </recommendedName>
</protein>
<name>A0A7V7KHS7_9GAMM</name>
<evidence type="ECO:0000256" key="1">
    <source>
        <dbReference type="SAM" id="SignalP"/>
    </source>
</evidence>
<organism evidence="2 3">
    <name type="scientific">Billgrantia pellis</name>
    <dbReference type="NCBI Taxonomy" id="2606936"/>
    <lineage>
        <taxon>Bacteria</taxon>
        <taxon>Pseudomonadati</taxon>
        <taxon>Pseudomonadota</taxon>
        <taxon>Gammaproteobacteria</taxon>
        <taxon>Oceanospirillales</taxon>
        <taxon>Halomonadaceae</taxon>
        <taxon>Billgrantia</taxon>
    </lineage>
</organism>
<evidence type="ECO:0000313" key="3">
    <source>
        <dbReference type="Proteomes" id="UP000486760"/>
    </source>
</evidence>
<keyword evidence="3" id="KW-1185">Reference proteome</keyword>
<gene>
    <name evidence="2" type="ORF">F0A17_15290</name>
</gene>
<sequence>MRVVLRLMACAGLLIAASAAAQAPALSGDIIADLERLQQALRQGEHERVGERARAQARRFEGGNATDRWASALYRQLAAGAEANTGRHEAAADQLHLARQVQEAPQEQRDRWLREEARMRLAAGQRERGVKLLSDWLQQHDGEPAERWRLAHALAKLKRWEEAAQWVERALADDADPGERRQALAVAVFQRAGRGQEALANLEDSLNAQAEPAAWRRAAALAQGIGEAQRAAAIWEAGWRLGVLSGEADLRQRIELHLAAGTPARAAEYLKAALDDEALPDTLANRRLLARAWEESRDRKRALEAWRAVAQRSGEGGDWQRLGLLAHAWGQDELAQEAMQQAQRRGVEIDPRWLSTR</sequence>
<feature type="chain" id="PRO_5030676133" description="Tetratricopeptide repeat protein" evidence="1">
    <location>
        <begin position="22"/>
        <end position="357"/>
    </location>
</feature>
<dbReference type="Proteomes" id="UP000486760">
    <property type="component" value="Unassembled WGS sequence"/>
</dbReference>
<keyword evidence="1" id="KW-0732">Signal</keyword>
<accession>A0A7V7KHS7</accession>
<evidence type="ECO:0000313" key="2">
    <source>
        <dbReference type="EMBL" id="KAA0011524.1"/>
    </source>
</evidence>
<feature type="signal peptide" evidence="1">
    <location>
        <begin position="1"/>
        <end position="21"/>
    </location>
</feature>
<evidence type="ECO:0008006" key="4">
    <source>
        <dbReference type="Google" id="ProtNLM"/>
    </source>
</evidence>
<comment type="caution">
    <text evidence="2">The sequence shown here is derived from an EMBL/GenBank/DDBJ whole genome shotgun (WGS) entry which is preliminary data.</text>
</comment>